<dbReference type="PROSITE" id="PS51483">
    <property type="entry name" value="B5"/>
    <property type="match status" value="1"/>
</dbReference>
<dbReference type="InterPro" id="IPR033714">
    <property type="entry name" value="tRNA_bind_bactPheRS"/>
</dbReference>
<keyword evidence="9 15" id="KW-0067">ATP-binding</keyword>
<evidence type="ECO:0000256" key="15">
    <source>
        <dbReference type="HAMAP-Rule" id="MF_00283"/>
    </source>
</evidence>
<dbReference type="Pfam" id="PF01588">
    <property type="entry name" value="tRNA_bind"/>
    <property type="match status" value="1"/>
</dbReference>
<sequence length="777" mass="87696">MIVTRRWLEEWVDLKGISTEDICKKLNSLGLEVDSLQQITIPKKIVVGFVKSCEKHPDADKLSVCQIDLGTAVRQIVCGAKNIREGLYVPVATVGAVMPNGMKIKHAKLRGVESDGMVCSATELGLPAIENGILELDESIGQLEIGKELSEYPLLNDDVIEIELTANRGDCLSIYGVARELSVAFDRTLKKPRYEEDDIQHKGIGRILQFSHIGNHSVSLVYKALDATNLQTPLLIKFRLALIDQVKQNSIDSFLQYTIHSTGVILRGYSFKKLAGDNEKARLVLKEDERGLGIVLSEDKAVSIVGISQSEEVKATDSDTTTLIEASYVQPELIAPIVKKEQLKTDPLYYRTSRGSEPDLTFGLDFLFKTLEEYNEIDLYAGSSEFITQKETLKLDLSINEIEKLIGQPIELSQVVLILSRLGFEIIKTEDEKIILKVPPFRHDIANRQDVIEEIVRVVGIDNIKSKPICFEESNRLTYSYEHYKYLRQLRFKAVGNGFYETVHYIFCDNKRLEEFGFKTISEELALINPITNEMDGLRPMLMVNMLDSLQRNVRMSKKRIPLFEIGTVFDANRQESQHMLFAFSGEESLDTVPNSGKPSSIDFASFVKKVAAIIGQFELVESEEKNGLMHPYQSADILIDGQKVGIVAQLHPVIQEKFDLPKTFFAEIDTKYLVAKHINAKAISSFTPIQRDLSIVVKKTLLFSEIRKTLKDSLPDGVQSFYPIDRYVDESLGDEMSLTLRFVISSMEKTLQEDEINAMMDEILSLLEKNCNARLR</sequence>
<comment type="cofactor">
    <cofactor evidence="15">
        <name>Mg(2+)</name>
        <dbReference type="ChEBI" id="CHEBI:18420"/>
    </cofactor>
    <text evidence="15">Binds 2 magnesium ions per tetramer.</text>
</comment>
<name>A0A1I5QS17_9BACT</name>
<dbReference type="InterPro" id="IPR005147">
    <property type="entry name" value="tRNA_synthase_B5-dom"/>
</dbReference>
<dbReference type="SMART" id="SM00873">
    <property type="entry name" value="B3_4"/>
    <property type="match status" value="1"/>
</dbReference>
<dbReference type="SUPFAM" id="SSF50249">
    <property type="entry name" value="Nucleic acid-binding proteins"/>
    <property type="match status" value="1"/>
</dbReference>
<dbReference type="NCBIfam" id="TIGR00472">
    <property type="entry name" value="pheT_bact"/>
    <property type="match status" value="1"/>
</dbReference>
<evidence type="ECO:0000256" key="1">
    <source>
        <dbReference type="ARBA" id="ARBA00004496"/>
    </source>
</evidence>
<feature type="binding site" evidence="15">
    <location>
        <position position="453"/>
    </location>
    <ligand>
        <name>Mg(2+)</name>
        <dbReference type="ChEBI" id="CHEBI:18420"/>
        <note>shared with alpha subunit</note>
    </ligand>
</feature>
<evidence type="ECO:0000256" key="14">
    <source>
        <dbReference type="ARBA" id="ARBA00049255"/>
    </source>
</evidence>
<dbReference type="STRING" id="223786.SAMN05216234_1225"/>
<dbReference type="CDD" id="cd02796">
    <property type="entry name" value="tRNA_bind_bactPheRS"/>
    <property type="match status" value="1"/>
</dbReference>
<evidence type="ECO:0000256" key="5">
    <source>
        <dbReference type="ARBA" id="ARBA00022555"/>
    </source>
</evidence>
<evidence type="ECO:0000313" key="20">
    <source>
        <dbReference type="EMBL" id="SFP49098.1"/>
    </source>
</evidence>
<dbReference type="Gene3D" id="3.50.40.10">
    <property type="entry name" value="Phenylalanyl-trna Synthetase, Chain B, domain 3"/>
    <property type="match status" value="1"/>
</dbReference>
<dbReference type="SUPFAM" id="SSF55681">
    <property type="entry name" value="Class II aaRS and biotin synthetases"/>
    <property type="match status" value="1"/>
</dbReference>
<dbReference type="Pfam" id="PF03484">
    <property type="entry name" value="B5"/>
    <property type="match status" value="1"/>
</dbReference>
<protein>
    <recommendedName>
        <fullName evidence="15">Phenylalanine--tRNA ligase beta subunit</fullName>
        <ecNumber evidence="15">6.1.1.20</ecNumber>
    </recommendedName>
    <alternativeName>
        <fullName evidence="15">Phenylalanyl-tRNA synthetase beta subunit</fullName>
        <shortName evidence="15">PheRS</shortName>
    </alternativeName>
</protein>
<feature type="binding site" evidence="15">
    <location>
        <position position="450"/>
    </location>
    <ligand>
        <name>Mg(2+)</name>
        <dbReference type="ChEBI" id="CHEBI:18420"/>
        <note>shared with alpha subunit</note>
    </ligand>
</feature>
<dbReference type="FunFam" id="2.40.50.140:FF:000045">
    <property type="entry name" value="Phenylalanine--tRNA ligase beta subunit"/>
    <property type="match status" value="1"/>
</dbReference>
<keyword evidence="12 15" id="KW-0648">Protein biosynthesis</keyword>
<dbReference type="InterPro" id="IPR004532">
    <property type="entry name" value="Phe-tRNA-ligase_IIc_bsu_bact"/>
</dbReference>
<dbReference type="Proteomes" id="UP000199227">
    <property type="component" value="Unassembled WGS sequence"/>
</dbReference>
<evidence type="ECO:0000256" key="2">
    <source>
        <dbReference type="ARBA" id="ARBA00008653"/>
    </source>
</evidence>
<evidence type="ECO:0000256" key="13">
    <source>
        <dbReference type="ARBA" id="ARBA00023146"/>
    </source>
</evidence>
<dbReference type="GO" id="GO:0005524">
    <property type="term" value="F:ATP binding"/>
    <property type="evidence" value="ECO:0007669"/>
    <property type="project" value="UniProtKB-UniRule"/>
</dbReference>
<reference evidence="20 21" key="1">
    <citation type="submission" date="2016-10" db="EMBL/GenBank/DDBJ databases">
        <authorList>
            <person name="de Groot N.N."/>
        </authorList>
    </citation>
    <scope>NUCLEOTIDE SEQUENCE [LARGE SCALE GENOMIC DNA]</scope>
    <source>
        <strain evidence="20 21">EP1-55-1</strain>
    </source>
</reference>
<proteinExistence type="inferred from homology"/>
<dbReference type="InterPro" id="IPR045864">
    <property type="entry name" value="aa-tRNA-synth_II/BPL/LPL"/>
</dbReference>
<dbReference type="Gene3D" id="3.30.70.380">
    <property type="entry name" value="Ferrodoxin-fold anticodon-binding domain"/>
    <property type="match status" value="1"/>
</dbReference>
<comment type="subunit">
    <text evidence="3 15">Tetramer of two alpha and two beta subunits.</text>
</comment>
<dbReference type="GO" id="GO:0000287">
    <property type="term" value="F:magnesium ion binding"/>
    <property type="evidence" value="ECO:0007669"/>
    <property type="project" value="UniProtKB-UniRule"/>
</dbReference>
<dbReference type="Pfam" id="PF17759">
    <property type="entry name" value="tRNA_synthFbeta"/>
    <property type="match status" value="1"/>
</dbReference>
<keyword evidence="10 15" id="KW-0460">Magnesium</keyword>
<comment type="similarity">
    <text evidence="2 15">Belongs to the phenylalanyl-tRNA synthetase beta subunit family. Type 1 subfamily.</text>
</comment>
<evidence type="ECO:0000256" key="3">
    <source>
        <dbReference type="ARBA" id="ARBA00011209"/>
    </source>
</evidence>
<keyword evidence="21" id="KW-1185">Reference proteome</keyword>
<evidence type="ECO:0000256" key="16">
    <source>
        <dbReference type="PROSITE-ProRule" id="PRU00209"/>
    </source>
</evidence>
<comment type="subcellular location">
    <subcellularLocation>
        <location evidence="1 15">Cytoplasm</location>
    </subcellularLocation>
</comment>
<comment type="catalytic activity">
    <reaction evidence="14 15">
        <text>tRNA(Phe) + L-phenylalanine + ATP = L-phenylalanyl-tRNA(Phe) + AMP + diphosphate + H(+)</text>
        <dbReference type="Rhea" id="RHEA:19413"/>
        <dbReference type="Rhea" id="RHEA-COMP:9668"/>
        <dbReference type="Rhea" id="RHEA-COMP:9699"/>
        <dbReference type="ChEBI" id="CHEBI:15378"/>
        <dbReference type="ChEBI" id="CHEBI:30616"/>
        <dbReference type="ChEBI" id="CHEBI:33019"/>
        <dbReference type="ChEBI" id="CHEBI:58095"/>
        <dbReference type="ChEBI" id="CHEBI:78442"/>
        <dbReference type="ChEBI" id="CHEBI:78531"/>
        <dbReference type="ChEBI" id="CHEBI:456215"/>
        <dbReference type="EC" id="6.1.1.20"/>
    </reaction>
</comment>
<dbReference type="GO" id="GO:0009328">
    <property type="term" value="C:phenylalanine-tRNA ligase complex"/>
    <property type="evidence" value="ECO:0007669"/>
    <property type="project" value="TreeGrafter"/>
</dbReference>
<dbReference type="OrthoDB" id="9805455at2"/>
<gene>
    <name evidence="15" type="primary">pheT</name>
    <name evidence="20" type="ORF">SAMN05216234_1225</name>
</gene>
<evidence type="ECO:0000256" key="12">
    <source>
        <dbReference type="ARBA" id="ARBA00022917"/>
    </source>
</evidence>
<evidence type="ECO:0000256" key="11">
    <source>
        <dbReference type="ARBA" id="ARBA00022884"/>
    </source>
</evidence>
<dbReference type="SUPFAM" id="SSF56037">
    <property type="entry name" value="PheT/TilS domain"/>
    <property type="match status" value="1"/>
</dbReference>
<dbReference type="PROSITE" id="PS51447">
    <property type="entry name" value="FDX_ACB"/>
    <property type="match status" value="1"/>
</dbReference>
<evidence type="ECO:0000256" key="9">
    <source>
        <dbReference type="ARBA" id="ARBA00022840"/>
    </source>
</evidence>
<keyword evidence="5 16" id="KW-0820">tRNA-binding</keyword>
<dbReference type="InterPro" id="IPR005146">
    <property type="entry name" value="B3/B4_tRNA-bd"/>
</dbReference>
<dbReference type="SUPFAM" id="SSF54991">
    <property type="entry name" value="Anticodon-binding domain of PheRS"/>
    <property type="match status" value="1"/>
</dbReference>
<dbReference type="InterPro" id="IPR041616">
    <property type="entry name" value="PheRS_beta_core"/>
</dbReference>
<keyword evidence="13 15" id="KW-0030">Aminoacyl-tRNA synthetase</keyword>
<dbReference type="AlphaFoldDB" id="A0A1I5QS17"/>
<evidence type="ECO:0000256" key="4">
    <source>
        <dbReference type="ARBA" id="ARBA00022490"/>
    </source>
</evidence>
<dbReference type="PANTHER" id="PTHR10947:SF0">
    <property type="entry name" value="PHENYLALANINE--TRNA LIGASE BETA SUBUNIT"/>
    <property type="match status" value="1"/>
</dbReference>
<dbReference type="InterPro" id="IPR045060">
    <property type="entry name" value="Phe-tRNA-ligase_IIc_bsu"/>
</dbReference>
<evidence type="ECO:0000259" key="17">
    <source>
        <dbReference type="PROSITE" id="PS50886"/>
    </source>
</evidence>
<evidence type="ECO:0000259" key="19">
    <source>
        <dbReference type="PROSITE" id="PS51483"/>
    </source>
</evidence>
<feature type="domain" description="TRNA-binding" evidence="17">
    <location>
        <begin position="39"/>
        <end position="150"/>
    </location>
</feature>
<dbReference type="Gene3D" id="3.30.930.10">
    <property type="entry name" value="Bira Bifunctional Protein, Domain 2"/>
    <property type="match status" value="1"/>
</dbReference>
<dbReference type="InterPro" id="IPR005121">
    <property type="entry name" value="Fdx_antiC-bd"/>
</dbReference>
<dbReference type="SMART" id="SM00896">
    <property type="entry name" value="FDX-ACB"/>
    <property type="match status" value="1"/>
</dbReference>
<dbReference type="EMBL" id="FOXB01000022">
    <property type="protein sequence ID" value="SFP49098.1"/>
    <property type="molecule type" value="Genomic_DNA"/>
</dbReference>
<dbReference type="PANTHER" id="PTHR10947">
    <property type="entry name" value="PHENYLALANYL-TRNA SYNTHETASE BETA CHAIN AND LEUCINE-RICH REPEAT-CONTAINING PROTEIN 47"/>
    <property type="match status" value="1"/>
</dbReference>
<dbReference type="SUPFAM" id="SSF46955">
    <property type="entry name" value="Putative DNA-binding domain"/>
    <property type="match status" value="1"/>
</dbReference>
<feature type="domain" description="FDX-ACB" evidence="18">
    <location>
        <begin position="685"/>
        <end position="777"/>
    </location>
</feature>
<dbReference type="InterPro" id="IPR002547">
    <property type="entry name" value="tRNA-bd_dom"/>
</dbReference>
<evidence type="ECO:0000313" key="21">
    <source>
        <dbReference type="Proteomes" id="UP000199227"/>
    </source>
</evidence>
<evidence type="ECO:0000256" key="10">
    <source>
        <dbReference type="ARBA" id="ARBA00022842"/>
    </source>
</evidence>
<keyword evidence="7 15" id="KW-0479">Metal-binding</keyword>
<dbReference type="HAMAP" id="MF_00283">
    <property type="entry name" value="Phe_tRNA_synth_beta1"/>
    <property type="match status" value="1"/>
</dbReference>
<dbReference type="InterPro" id="IPR012340">
    <property type="entry name" value="NA-bd_OB-fold"/>
</dbReference>
<dbReference type="Gene3D" id="2.40.50.140">
    <property type="entry name" value="Nucleic acid-binding proteins"/>
    <property type="match status" value="1"/>
</dbReference>
<dbReference type="NCBIfam" id="NF045760">
    <property type="entry name" value="YtpR"/>
    <property type="match status" value="1"/>
</dbReference>
<dbReference type="Pfam" id="PF03147">
    <property type="entry name" value="FDX-ACB"/>
    <property type="match status" value="1"/>
</dbReference>
<dbReference type="GO" id="GO:0006432">
    <property type="term" value="P:phenylalanyl-tRNA aminoacylation"/>
    <property type="evidence" value="ECO:0007669"/>
    <property type="project" value="UniProtKB-UniRule"/>
</dbReference>
<dbReference type="InterPro" id="IPR009061">
    <property type="entry name" value="DNA-bd_dom_put_sf"/>
</dbReference>
<feature type="binding site" evidence="15">
    <location>
        <position position="444"/>
    </location>
    <ligand>
        <name>Mg(2+)</name>
        <dbReference type="ChEBI" id="CHEBI:18420"/>
        <note>shared with alpha subunit</note>
    </ligand>
</feature>
<dbReference type="InterPro" id="IPR020825">
    <property type="entry name" value="Phe-tRNA_synthase-like_B3/B4"/>
</dbReference>
<evidence type="ECO:0000259" key="18">
    <source>
        <dbReference type="PROSITE" id="PS51447"/>
    </source>
</evidence>
<evidence type="ECO:0000256" key="6">
    <source>
        <dbReference type="ARBA" id="ARBA00022598"/>
    </source>
</evidence>
<keyword evidence="11 16" id="KW-0694">RNA-binding</keyword>
<organism evidence="20 21">
    <name type="scientific">Hydrogenimonas thermophila</name>
    <dbReference type="NCBI Taxonomy" id="223786"/>
    <lineage>
        <taxon>Bacteria</taxon>
        <taxon>Pseudomonadati</taxon>
        <taxon>Campylobacterota</taxon>
        <taxon>Epsilonproteobacteria</taxon>
        <taxon>Campylobacterales</taxon>
        <taxon>Hydrogenimonadaceae</taxon>
        <taxon>Hydrogenimonas</taxon>
    </lineage>
</organism>
<dbReference type="PROSITE" id="PS50886">
    <property type="entry name" value="TRBD"/>
    <property type="match status" value="1"/>
</dbReference>
<feature type="domain" description="B5" evidence="19">
    <location>
        <begin position="390"/>
        <end position="466"/>
    </location>
</feature>
<dbReference type="GO" id="GO:0000049">
    <property type="term" value="F:tRNA binding"/>
    <property type="evidence" value="ECO:0007669"/>
    <property type="project" value="UniProtKB-UniRule"/>
</dbReference>
<dbReference type="SMART" id="SM00874">
    <property type="entry name" value="B5"/>
    <property type="match status" value="1"/>
</dbReference>
<dbReference type="GO" id="GO:0004826">
    <property type="term" value="F:phenylalanine-tRNA ligase activity"/>
    <property type="evidence" value="ECO:0007669"/>
    <property type="project" value="UniProtKB-UniRule"/>
</dbReference>
<dbReference type="EC" id="6.1.1.20" evidence="15"/>
<dbReference type="InterPro" id="IPR036690">
    <property type="entry name" value="Fdx_antiC-bd_sf"/>
</dbReference>
<keyword evidence="8 15" id="KW-0547">Nucleotide-binding</keyword>
<evidence type="ECO:0000256" key="8">
    <source>
        <dbReference type="ARBA" id="ARBA00022741"/>
    </source>
</evidence>
<accession>A0A1I5QS17</accession>
<feature type="binding site" evidence="15">
    <location>
        <position position="454"/>
    </location>
    <ligand>
        <name>Mg(2+)</name>
        <dbReference type="ChEBI" id="CHEBI:18420"/>
        <note>shared with alpha subunit</note>
    </ligand>
</feature>
<keyword evidence="6 15" id="KW-0436">Ligase</keyword>
<dbReference type="Gene3D" id="3.30.56.10">
    <property type="match status" value="2"/>
</dbReference>
<evidence type="ECO:0000256" key="7">
    <source>
        <dbReference type="ARBA" id="ARBA00022723"/>
    </source>
</evidence>
<dbReference type="CDD" id="cd00769">
    <property type="entry name" value="PheRS_beta_core"/>
    <property type="match status" value="1"/>
</dbReference>
<keyword evidence="4 15" id="KW-0963">Cytoplasm</keyword>
<dbReference type="RefSeq" id="WP_092912704.1">
    <property type="nucleotide sequence ID" value="NZ_FOXB01000022.1"/>
</dbReference>